<comment type="caution">
    <text evidence="2">The sequence shown here is derived from an EMBL/GenBank/DDBJ whole genome shotgun (WGS) entry which is preliminary data.</text>
</comment>
<dbReference type="EMBL" id="JADPRT010000026">
    <property type="protein sequence ID" value="MBF9073783.1"/>
    <property type="molecule type" value="Genomic_DNA"/>
</dbReference>
<gene>
    <name evidence="2" type="ORF">I2501_37795</name>
</gene>
<dbReference type="AlphaFoldDB" id="A0A931BBV4"/>
<evidence type="ECO:0000256" key="1">
    <source>
        <dbReference type="SAM" id="MobiDB-lite"/>
    </source>
</evidence>
<reference evidence="2" key="1">
    <citation type="submission" date="2020-11" db="EMBL/GenBank/DDBJ databases">
        <title>Isolation and identification of active actinomycetes.</title>
        <authorList>
            <person name="Yu B."/>
        </authorList>
    </citation>
    <scope>NUCLEOTIDE SEQUENCE</scope>
    <source>
        <strain evidence="2">NEAU-YB345</strain>
    </source>
</reference>
<protein>
    <submittedName>
        <fullName evidence="2">Antitoxin</fullName>
    </submittedName>
</protein>
<evidence type="ECO:0000313" key="2">
    <source>
        <dbReference type="EMBL" id="MBF9073783.1"/>
    </source>
</evidence>
<dbReference type="Pfam" id="PF14013">
    <property type="entry name" value="MT0933_antitox"/>
    <property type="match status" value="1"/>
</dbReference>
<dbReference type="InterPro" id="IPR028037">
    <property type="entry name" value="Antitoxin_Rv0909/MT0933"/>
</dbReference>
<sequence length="98" mass="10070">MGLTDSLKGALDQASKKATEYAGSHKSQIGAGLDKVGDMADKATKGKYQSQIHTGRDKAKDAVNKLGGPKDTIQGEATEKPAEPGQTEQTGEAGGTNP</sequence>
<name>A0A931BBV4_9ACTN</name>
<accession>A0A931BBV4</accession>
<feature type="compositionally biased region" description="Basic and acidic residues" evidence="1">
    <location>
        <begin position="54"/>
        <end position="63"/>
    </location>
</feature>
<organism evidence="2 3">
    <name type="scientific">Streptacidiphilus fuscans</name>
    <dbReference type="NCBI Taxonomy" id="2789292"/>
    <lineage>
        <taxon>Bacteria</taxon>
        <taxon>Bacillati</taxon>
        <taxon>Actinomycetota</taxon>
        <taxon>Actinomycetes</taxon>
        <taxon>Kitasatosporales</taxon>
        <taxon>Streptomycetaceae</taxon>
        <taxon>Streptacidiphilus</taxon>
    </lineage>
</organism>
<dbReference type="RefSeq" id="WP_196198624.1">
    <property type="nucleotide sequence ID" value="NZ_JADPRT010000026.1"/>
</dbReference>
<feature type="compositionally biased region" description="Basic and acidic residues" evidence="1">
    <location>
        <begin position="35"/>
        <end position="44"/>
    </location>
</feature>
<proteinExistence type="predicted"/>
<keyword evidence="3" id="KW-1185">Reference proteome</keyword>
<dbReference type="Proteomes" id="UP000657385">
    <property type="component" value="Unassembled WGS sequence"/>
</dbReference>
<feature type="region of interest" description="Disordered" evidence="1">
    <location>
        <begin position="1"/>
        <end position="98"/>
    </location>
</feature>
<evidence type="ECO:0000313" key="3">
    <source>
        <dbReference type="Proteomes" id="UP000657385"/>
    </source>
</evidence>